<dbReference type="Gene3D" id="1.10.10.10">
    <property type="entry name" value="Winged helix-like DNA-binding domain superfamily/Winged helix DNA-binding domain"/>
    <property type="match status" value="1"/>
</dbReference>
<dbReference type="PATRIC" id="fig|273035.7.peg.527"/>
<dbReference type="SUPFAM" id="SSF46785">
    <property type="entry name" value="Winged helix' DNA-binding domain"/>
    <property type="match status" value="1"/>
</dbReference>
<dbReference type="Pfam" id="PF21984">
    <property type="entry name" value="DnaD_N"/>
    <property type="match status" value="1"/>
</dbReference>
<feature type="domain" description="DnaD N-terminal" evidence="1">
    <location>
        <begin position="16"/>
        <end position="101"/>
    </location>
</feature>
<gene>
    <name evidence="2" type="ORF">SKUN_00447</name>
</gene>
<dbReference type="OrthoDB" id="399088at2"/>
<protein>
    <submittedName>
        <fullName evidence="2">Dnad-like replication protein</fullName>
    </submittedName>
</protein>
<reference evidence="2 3" key="1">
    <citation type="journal article" date="2015" name="Genome Announc.">
        <title>Complete Genome Sequence of Spiroplasma kunkelii Strain CR2-3x, Causal Agent of Corn Stunt Disease in Zea mays L.</title>
        <authorList>
            <person name="Davis R.E."/>
            <person name="Shao J."/>
            <person name="Dally E.L."/>
            <person name="Zhao Y."/>
            <person name="Gasparich G.E."/>
            <person name="Gaynor B.J."/>
            <person name="Athey J.C."/>
            <person name="Harrison N.A."/>
            <person name="Donofrio N."/>
        </authorList>
    </citation>
    <scope>NUCLEOTIDE SEQUENCE [LARGE SCALE GENOMIC DNA]</scope>
    <source>
        <strain evidence="2 3">CR2-3x</strain>
    </source>
</reference>
<dbReference type="KEGG" id="skn:SKUN_00447"/>
<dbReference type="InterPro" id="IPR036388">
    <property type="entry name" value="WH-like_DNA-bd_sf"/>
</dbReference>
<evidence type="ECO:0000259" key="1">
    <source>
        <dbReference type="Pfam" id="PF21984"/>
    </source>
</evidence>
<dbReference type="Proteomes" id="UP000062963">
    <property type="component" value="Chromosome"/>
</dbReference>
<dbReference type="InterPro" id="IPR053843">
    <property type="entry name" value="DnaD_N"/>
</dbReference>
<dbReference type="AlphaFoldDB" id="A0A0K2JFJ6"/>
<evidence type="ECO:0000313" key="2">
    <source>
        <dbReference type="EMBL" id="ALA97350.1"/>
    </source>
</evidence>
<organism evidence="2 3">
    <name type="scientific">Spiroplasma kunkelii CR2-3x</name>
    <dbReference type="NCBI Taxonomy" id="273035"/>
    <lineage>
        <taxon>Bacteria</taxon>
        <taxon>Bacillati</taxon>
        <taxon>Mycoplasmatota</taxon>
        <taxon>Mollicutes</taxon>
        <taxon>Entomoplasmatales</taxon>
        <taxon>Spiroplasmataceae</taxon>
        <taxon>Spiroplasma</taxon>
    </lineage>
</organism>
<keyword evidence="3" id="KW-1185">Reference proteome</keyword>
<dbReference type="STRING" id="273035.SKUN_00447"/>
<dbReference type="InterPro" id="IPR030892">
    <property type="entry name" value="DnaD_Mollicutes"/>
</dbReference>
<dbReference type="RefSeq" id="WP_053390658.1">
    <property type="nucleotide sequence ID" value="NZ_CP010899.1"/>
</dbReference>
<dbReference type="InterPro" id="IPR036390">
    <property type="entry name" value="WH_DNA-bd_sf"/>
</dbReference>
<accession>A0A0K2JFJ6</accession>
<sequence>MLNSLFNKGSINKWRFLLSHYKLINLSEEQLVLIMLIMNCSSSGKRFITPLEIANHSNFSEDQAKKMLDHLKQAGFIDIKMKKGVLEMDLSPIFNKIIIAIENLELNVEKKILFEQVNQILQHTLNEHEKATLNTYLENKISDFQLTIIINNHQNAKLTFKELLKFIDNYLKNKPKSLTKYNWLID</sequence>
<name>A0A0K2JFJ6_SPIKU</name>
<proteinExistence type="predicted"/>
<dbReference type="EMBL" id="CP010899">
    <property type="protein sequence ID" value="ALA97350.1"/>
    <property type="molecule type" value="Genomic_DNA"/>
</dbReference>
<dbReference type="NCBIfam" id="TIGR04548">
    <property type="entry name" value="DnaD_Mollicutes"/>
    <property type="match status" value="1"/>
</dbReference>
<evidence type="ECO:0000313" key="3">
    <source>
        <dbReference type="Proteomes" id="UP000062963"/>
    </source>
</evidence>